<feature type="region of interest" description="Disordered" evidence="1">
    <location>
        <begin position="1"/>
        <end position="37"/>
    </location>
</feature>
<gene>
    <name evidence="3" type="ORF">RM425_01635</name>
</gene>
<feature type="compositionally biased region" description="Low complexity" evidence="1">
    <location>
        <begin position="109"/>
        <end position="140"/>
    </location>
</feature>
<feature type="region of interest" description="Disordered" evidence="1">
    <location>
        <begin position="70"/>
        <end position="173"/>
    </location>
</feature>
<reference evidence="4" key="1">
    <citation type="submission" date="2023-07" db="EMBL/GenBank/DDBJ databases">
        <title>30 novel species of actinomycetes from the DSMZ collection.</title>
        <authorList>
            <person name="Nouioui I."/>
        </authorList>
    </citation>
    <scope>NUCLEOTIDE SEQUENCE [LARGE SCALE GENOMIC DNA]</scope>
    <source>
        <strain evidence="4">DSM 46792</strain>
    </source>
</reference>
<dbReference type="Proteomes" id="UP001183222">
    <property type="component" value="Unassembled WGS sequence"/>
</dbReference>
<protein>
    <submittedName>
        <fullName evidence="3">Uncharacterized protein</fullName>
    </submittedName>
</protein>
<comment type="caution">
    <text evidence="3">The sequence shown here is derived from an EMBL/GenBank/DDBJ whole genome shotgun (WGS) entry which is preliminary data.</text>
</comment>
<dbReference type="RefSeq" id="WP_311343439.1">
    <property type="nucleotide sequence ID" value="NZ_JAVREI010000001.1"/>
</dbReference>
<evidence type="ECO:0000313" key="4">
    <source>
        <dbReference type="Proteomes" id="UP001183222"/>
    </source>
</evidence>
<proteinExistence type="predicted"/>
<evidence type="ECO:0000256" key="2">
    <source>
        <dbReference type="SAM" id="Phobius"/>
    </source>
</evidence>
<evidence type="ECO:0000256" key="1">
    <source>
        <dbReference type="SAM" id="MobiDB-lite"/>
    </source>
</evidence>
<keyword evidence="4" id="KW-1185">Reference proteome</keyword>
<sequence length="173" mass="17923">MSTPQDDGPRAQGDEPTVSTAPTSGTAAAPPDSRWWNWGSVPDHLGRARTSTVILSVLFLAIFTLYLNVRPPDEADTAPRRPADGGSDVEAPVVPGLPTESTEEPAPTEEPSPTTEPGTTRTPTTSPSTTSPGTSPAEPTGEPDEPTETSEPAEPTGEPEDEDTAEPTSPSAP</sequence>
<organism evidence="3 4">
    <name type="scientific">Blastococcus goldschmidtiae</name>
    <dbReference type="NCBI Taxonomy" id="3075546"/>
    <lineage>
        <taxon>Bacteria</taxon>
        <taxon>Bacillati</taxon>
        <taxon>Actinomycetota</taxon>
        <taxon>Actinomycetes</taxon>
        <taxon>Geodermatophilales</taxon>
        <taxon>Geodermatophilaceae</taxon>
        <taxon>Blastococcus</taxon>
    </lineage>
</organism>
<feature type="compositionally biased region" description="Low complexity" evidence="1">
    <location>
        <begin position="16"/>
        <end position="31"/>
    </location>
</feature>
<name>A0ABU2K336_9ACTN</name>
<evidence type="ECO:0000313" key="3">
    <source>
        <dbReference type="EMBL" id="MDT0274593.1"/>
    </source>
</evidence>
<keyword evidence="2" id="KW-1133">Transmembrane helix</keyword>
<feature type="transmembrane region" description="Helical" evidence="2">
    <location>
        <begin position="48"/>
        <end position="67"/>
    </location>
</feature>
<dbReference type="EMBL" id="JAVREI010000001">
    <property type="protein sequence ID" value="MDT0274593.1"/>
    <property type="molecule type" value="Genomic_DNA"/>
</dbReference>
<accession>A0ABU2K336</accession>
<keyword evidence="2" id="KW-0472">Membrane</keyword>
<keyword evidence="2" id="KW-0812">Transmembrane</keyword>
<feature type="compositionally biased region" description="Basic and acidic residues" evidence="1">
    <location>
        <begin position="71"/>
        <end position="83"/>
    </location>
</feature>